<keyword evidence="3" id="KW-1185">Reference proteome</keyword>
<dbReference type="WormBase" id="H25P19.1">
    <property type="protein sequence ID" value="CE31026"/>
    <property type="gene ID" value="WBGene00019244"/>
</dbReference>
<dbReference type="KEGG" id="cel:CELE_H25P19.1"/>
<dbReference type="PhylomeDB" id="Q9UB02"/>
<dbReference type="CTD" id="186785"/>
<dbReference type="eggNOG" id="ENOG502TI58">
    <property type="taxonomic scope" value="Eukaryota"/>
</dbReference>
<dbReference type="RefSeq" id="NP_503295.2">
    <property type="nucleotide sequence ID" value="NM_070894.4"/>
</dbReference>
<evidence type="ECO:0000313" key="2">
    <source>
        <dbReference type="EMBL" id="CCD70347.1"/>
    </source>
</evidence>
<proteinExistence type="predicted"/>
<dbReference type="InParanoid" id="Q9UB02"/>
<dbReference type="EMBL" id="BX284605">
    <property type="protein sequence ID" value="CCD70347.1"/>
    <property type="molecule type" value="Genomic_DNA"/>
</dbReference>
<dbReference type="PANTHER" id="PTHR38620:SF1">
    <property type="entry name" value="CUE DOMAIN-CONTAINING PROTEIN-RELATED"/>
    <property type="match status" value="1"/>
</dbReference>
<dbReference type="OMA" id="ANIAMER"/>
<sequence>MRRGAQPPPAEDVEKCEEDDCKKRFLKKRTKRNADNTYHPSHNKKSTAEIPDFRTSAVSERDNETILMLPPVGNVEEHDIEQFKRETCHLPEDVAFRILSFYEYDFETATRVALQMDAPDLMPDFAKKIMIANAPFERDAKSRKRMHYEEFYFTKTFRKGVDTKTLVNFYYKEKNKLCGNWRLETPDRLVTPEDKQRLEEKMKASNITIYQQDPKKQTRAQKAMSTRLANLRGSRGGQETDLNNDSDTTSVNSAQESTNGTPMPEPEPSRPPRINLKFRFTPSKLGTATPGISIISSPTPPKSPPKSTPRTSKSTPPKRPYLKRSLEQARGGAQKSYPARTRRSTNIFE</sequence>
<dbReference type="PaxDb" id="6239-H25P19.1"/>
<dbReference type="PANTHER" id="PTHR38620">
    <property type="entry name" value="PROTEIN CBG07292-RELATED"/>
    <property type="match status" value="1"/>
</dbReference>
<reference evidence="2 3" key="1">
    <citation type="journal article" date="1998" name="Science">
        <title>Genome sequence of the nematode C. elegans: a platform for investigating biology.</title>
        <authorList>
            <consortium name="The C. elegans sequencing consortium"/>
            <person name="Sulson J.E."/>
            <person name="Waterston R."/>
        </authorList>
    </citation>
    <scope>NUCLEOTIDE SEQUENCE [LARGE SCALE GENOMIC DNA]</scope>
    <source>
        <strain evidence="2 3">Bristol N2</strain>
    </source>
</reference>
<feature type="region of interest" description="Disordered" evidence="1">
    <location>
        <begin position="202"/>
        <end position="349"/>
    </location>
</feature>
<protein>
    <submittedName>
        <fullName evidence="2">CUE domain-containing protein</fullName>
    </submittedName>
</protein>
<dbReference type="AlphaFoldDB" id="Q9UB02"/>
<dbReference type="PeptideAtlas" id="Q9UB02"/>
<dbReference type="UCSC" id="H25P19.1">
    <property type="organism name" value="c. elegans"/>
</dbReference>
<dbReference type="OrthoDB" id="5875727at2759"/>
<feature type="compositionally biased region" description="Pro residues" evidence="1">
    <location>
        <begin position="298"/>
        <end position="307"/>
    </location>
</feature>
<dbReference type="PIR" id="T34019">
    <property type="entry name" value="T34019"/>
</dbReference>
<dbReference type="HOGENOM" id="CLU_066943_0_0_1"/>
<dbReference type="AGR" id="WB:WBGene00019244"/>
<feature type="compositionally biased region" description="Polar residues" evidence="1">
    <location>
        <begin position="240"/>
        <end position="261"/>
    </location>
</feature>
<accession>Q9UB02</accession>
<feature type="region of interest" description="Disordered" evidence="1">
    <location>
        <begin position="27"/>
        <end position="57"/>
    </location>
</feature>
<organism evidence="2 3">
    <name type="scientific">Caenorhabditis elegans</name>
    <dbReference type="NCBI Taxonomy" id="6239"/>
    <lineage>
        <taxon>Eukaryota</taxon>
        <taxon>Metazoa</taxon>
        <taxon>Ecdysozoa</taxon>
        <taxon>Nematoda</taxon>
        <taxon>Chromadorea</taxon>
        <taxon>Rhabditida</taxon>
        <taxon>Rhabditina</taxon>
        <taxon>Rhabditomorpha</taxon>
        <taxon>Rhabditoidea</taxon>
        <taxon>Rhabditidae</taxon>
        <taxon>Peloderinae</taxon>
        <taxon>Caenorhabditis</taxon>
    </lineage>
</organism>
<name>Q9UB02_CAEEL</name>
<dbReference type="FunCoup" id="Q9UB02">
    <property type="interactions" value="1363"/>
</dbReference>
<dbReference type="Bgee" id="WBGene00019244">
    <property type="expression patterns" value="Expressed in germ line (C elegans) and 4 other cell types or tissues"/>
</dbReference>
<evidence type="ECO:0000256" key="1">
    <source>
        <dbReference type="SAM" id="MobiDB-lite"/>
    </source>
</evidence>
<gene>
    <name evidence="2" type="ORF">CELE_H25P19.1</name>
    <name evidence="2 4" type="ORF">H25P19.1</name>
</gene>
<evidence type="ECO:0000313" key="3">
    <source>
        <dbReference type="Proteomes" id="UP000001940"/>
    </source>
</evidence>
<evidence type="ECO:0000313" key="4">
    <source>
        <dbReference type="WormBase" id="H25P19.1"/>
    </source>
</evidence>
<dbReference type="GeneID" id="186785"/>
<dbReference type="Proteomes" id="UP000001940">
    <property type="component" value="Chromosome V"/>
</dbReference>